<gene>
    <name evidence="3" type="ORF">Ga0074812_11622</name>
</gene>
<dbReference type="InterPro" id="IPR001109">
    <property type="entry name" value="Hydrogenase_HupF/HypC"/>
</dbReference>
<evidence type="ECO:0000256" key="2">
    <source>
        <dbReference type="SAM" id="MobiDB-lite"/>
    </source>
</evidence>
<dbReference type="EMBL" id="FAOZ01000016">
    <property type="protein sequence ID" value="CUU57994.1"/>
    <property type="molecule type" value="Genomic_DNA"/>
</dbReference>
<organism evidence="3 4">
    <name type="scientific">Parafrankia irregularis</name>
    <dbReference type="NCBI Taxonomy" id="795642"/>
    <lineage>
        <taxon>Bacteria</taxon>
        <taxon>Bacillati</taxon>
        <taxon>Actinomycetota</taxon>
        <taxon>Actinomycetes</taxon>
        <taxon>Frankiales</taxon>
        <taxon>Frankiaceae</taxon>
        <taxon>Parafrankia</taxon>
    </lineage>
</organism>
<keyword evidence="4" id="KW-1185">Reference proteome</keyword>
<reference evidence="4" key="1">
    <citation type="submission" date="2015-11" db="EMBL/GenBank/DDBJ databases">
        <authorList>
            <person name="Varghese N."/>
        </authorList>
    </citation>
    <scope>NUCLEOTIDE SEQUENCE [LARGE SCALE GENOMIC DNA]</scope>
    <source>
        <strain evidence="4">DSM 45899</strain>
    </source>
</reference>
<comment type="similarity">
    <text evidence="1">Belongs to the HupF/HypC family.</text>
</comment>
<dbReference type="SUPFAM" id="SSF159127">
    <property type="entry name" value="HupF/HypC-like"/>
    <property type="match status" value="1"/>
</dbReference>
<evidence type="ECO:0000256" key="1">
    <source>
        <dbReference type="ARBA" id="ARBA00006018"/>
    </source>
</evidence>
<name>A0A0S4QU64_9ACTN</name>
<feature type="region of interest" description="Disordered" evidence="2">
    <location>
        <begin position="1"/>
        <end position="25"/>
    </location>
</feature>
<evidence type="ECO:0000313" key="4">
    <source>
        <dbReference type="Proteomes" id="UP000198802"/>
    </source>
</evidence>
<evidence type="ECO:0000313" key="3">
    <source>
        <dbReference type="EMBL" id="CUU57994.1"/>
    </source>
</evidence>
<dbReference type="AlphaFoldDB" id="A0A0S4QU64"/>
<dbReference type="RefSeq" id="WP_091280365.1">
    <property type="nucleotide sequence ID" value="NZ_FAOZ01000016.1"/>
</dbReference>
<dbReference type="Proteomes" id="UP000198802">
    <property type="component" value="Unassembled WGS sequence"/>
</dbReference>
<sequence length="88" mass="8954">MNTHRKDHADIAGPSAPPCHPAGELTGETGHCITCSDDAIEMEIVRLEEGGLAVARASAGVEEISIALVEAQAGDTVLVHAGEAIAVV</sequence>
<proteinExistence type="inferred from homology"/>
<protein>
    <submittedName>
        <fullName evidence="3">HupF/HypC family protein</fullName>
    </submittedName>
</protein>
<accession>A0A0S4QU64</accession>
<dbReference type="Gene3D" id="2.30.30.140">
    <property type="match status" value="1"/>
</dbReference>
<dbReference type="Pfam" id="PF01455">
    <property type="entry name" value="HupF_HypC"/>
    <property type="match status" value="1"/>
</dbReference>